<proteinExistence type="inferred from homology"/>
<name>A0A326UR53_THEHA</name>
<dbReference type="InterPro" id="IPR015797">
    <property type="entry name" value="NUDIX_hydrolase-like_dom_sf"/>
</dbReference>
<comment type="cofactor">
    <cofactor evidence="1">
        <name>Mg(2+)</name>
        <dbReference type="ChEBI" id="CHEBI:18420"/>
    </cofactor>
</comment>
<keyword evidence="8" id="KW-1185">Reference proteome</keyword>
<protein>
    <submittedName>
        <fullName evidence="7">8-oxo-dGTP diphosphatase</fullName>
    </submittedName>
</protein>
<dbReference type="PRINTS" id="PR01402">
    <property type="entry name" value="MUTATORMUTX"/>
</dbReference>
<organism evidence="7 8">
    <name type="scientific">Thermosporothrix hazakensis</name>
    <dbReference type="NCBI Taxonomy" id="644383"/>
    <lineage>
        <taxon>Bacteria</taxon>
        <taxon>Bacillati</taxon>
        <taxon>Chloroflexota</taxon>
        <taxon>Ktedonobacteria</taxon>
        <taxon>Ktedonobacterales</taxon>
        <taxon>Thermosporotrichaceae</taxon>
        <taxon>Thermosporothrix</taxon>
    </lineage>
</organism>
<sequence>MVTPVLATLGYILSPDGKQVLMIHRNKRPDDLHYGKYNGLGGRLEVGEDVATCMKREIREESGLEVDQMTLRGSIMWQGFGKQGQDWFGFIFRIDRWHGEQHSGNAEGSLVWVPLDSLAALPMWPSDRYFLPMVFDQDERPFHGHMLFRNGECLSWTYQR</sequence>
<dbReference type="GO" id="GO:0006281">
    <property type="term" value="P:DNA repair"/>
    <property type="evidence" value="ECO:0007669"/>
    <property type="project" value="InterPro"/>
</dbReference>
<dbReference type="PANTHER" id="PTHR43758">
    <property type="entry name" value="7,8-DIHYDRO-8-OXOGUANINE TRIPHOSPHATASE"/>
    <property type="match status" value="1"/>
</dbReference>
<comment type="similarity">
    <text evidence="2">Belongs to the Nudix hydrolase family.</text>
</comment>
<dbReference type="GO" id="GO:0005737">
    <property type="term" value="C:cytoplasm"/>
    <property type="evidence" value="ECO:0007669"/>
    <property type="project" value="TreeGrafter"/>
</dbReference>
<dbReference type="Proteomes" id="UP000248806">
    <property type="component" value="Unassembled WGS sequence"/>
</dbReference>
<dbReference type="InterPro" id="IPR003562">
    <property type="entry name" value="Mutator_MutX_prot"/>
</dbReference>
<comment type="caution">
    <text evidence="7">The sequence shown here is derived from an EMBL/GenBank/DDBJ whole genome shotgun (WGS) entry which is preliminary data.</text>
</comment>
<dbReference type="CDD" id="cd18886">
    <property type="entry name" value="NUDIX_MutT_Nudt1"/>
    <property type="match status" value="1"/>
</dbReference>
<dbReference type="RefSeq" id="WP_111318756.1">
    <property type="nucleotide sequence ID" value="NZ_BIFX01000001.1"/>
</dbReference>
<dbReference type="Pfam" id="PF00293">
    <property type="entry name" value="NUDIX"/>
    <property type="match status" value="1"/>
</dbReference>
<evidence type="ECO:0000256" key="3">
    <source>
        <dbReference type="ARBA" id="ARBA00022723"/>
    </source>
</evidence>
<keyword evidence="5" id="KW-0460">Magnesium</keyword>
<dbReference type="SUPFAM" id="SSF55811">
    <property type="entry name" value="Nudix"/>
    <property type="match status" value="1"/>
</dbReference>
<evidence type="ECO:0000313" key="8">
    <source>
        <dbReference type="Proteomes" id="UP000248806"/>
    </source>
</evidence>
<dbReference type="AlphaFoldDB" id="A0A326UR53"/>
<dbReference type="PROSITE" id="PS51462">
    <property type="entry name" value="NUDIX"/>
    <property type="match status" value="1"/>
</dbReference>
<dbReference type="OrthoDB" id="9800186at2"/>
<dbReference type="PANTHER" id="PTHR43758:SF2">
    <property type="entry name" value="OXIDIZED PURINE NUCLEOSIDE TRIPHOSPHATE HYDROLASE"/>
    <property type="match status" value="1"/>
</dbReference>
<dbReference type="InterPro" id="IPR020084">
    <property type="entry name" value="NUDIX_hydrolase_CS"/>
</dbReference>
<dbReference type="PROSITE" id="PS00893">
    <property type="entry name" value="NUDIX_BOX"/>
    <property type="match status" value="1"/>
</dbReference>
<evidence type="ECO:0000313" key="7">
    <source>
        <dbReference type="EMBL" id="PZW36479.1"/>
    </source>
</evidence>
<evidence type="ECO:0000256" key="4">
    <source>
        <dbReference type="ARBA" id="ARBA00022801"/>
    </source>
</evidence>
<feature type="domain" description="Nudix hydrolase" evidence="6">
    <location>
        <begin position="3"/>
        <end position="136"/>
    </location>
</feature>
<dbReference type="GO" id="GO:0046872">
    <property type="term" value="F:metal ion binding"/>
    <property type="evidence" value="ECO:0007669"/>
    <property type="project" value="UniProtKB-KW"/>
</dbReference>
<evidence type="ECO:0000259" key="6">
    <source>
        <dbReference type="PROSITE" id="PS51462"/>
    </source>
</evidence>
<dbReference type="EMBL" id="QKUF01000001">
    <property type="protein sequence ID" value="PZW36479.1"/>
    <property type="molecule type" value="Genomic_DNA"/>
</dbReference>
<keyword evidence="4" id="KW-0378">Hydrolase</keyword>
<dbReference type="Gene3D" id="3.90.79.10">
    <property type="entry name" value="Nucleoside Triphosphate Pyrophosphohydrolase"/>
    <property type="match status" value="1"/>
</dbReference>
<dbReference type="GO" id="GO:0008413">
    <property type="term" value="F:8-oxo-7,8-dihydroguanosine triphosphate pyrophosphatase activity"/>
    <property type="evidence" value="ECO:0007669"/>
    <property type="project" value="InterPro"/>
</dbReference>
<evidence type="ECO:0000256" key="2">
    <source>
        <dbReference type="ARBA" id="ARBA00005582"/>
    </source>
</evidence>
<keyword evidence="3" id="KW-0479">Metal-binding</keyword>
<gene>
    <name evidence="7" type="ORF">EI42_00655</name>
</gene>
<dbReference type="InterPro" id="IPR000086">
    <property type="entry name" value="NUDIX_hydrolase_dom"/>
</dbReference>
<evidence type="ECO:0000256" key="1">
    <source>
        <dbReference type="ARBA" id="ARBA00001946"/>
    </source>
</evidence>
<accession>A0A326UR53</accession>
<evidence type="ECO:0000256" key="5">
    <source>
        <dbReference type="ARBA" id="ARBA00022842"/>
    </source>
</evidence>
<reference evidence="7 8" key="1">
    <citation type="submission" date="2018-06" db="EMBL/GenBank/DDBJ databases">
        <title>Genomic Encyclopedia of Archaeal and Bacterial Type Strains, Phase II (KMG-II): from individual species to whole genera.</title>
        <authorList>
            <person name="Goeker M."/>
        </authorList>
    </citation>
    <scope>NUCLEOTIDE SEQUENCE [LARGE SCALE GENOMIC DNA]</scope>
    <source>
        <strain evidence="7 8">ATCC BAA-1881</strain>
    </source>
</reference>